<protein>
    <recommendedName>
        <fullName evidence="4">Transmembrane protein</fullName>
    </recommendedName>
</protein>
<keyword evidence="1" id="KW-1133">Transmembrane helix</keyword>
<evidence type="ECO:0000313" key="3">
    <source>
        <dbReference type="Proteomes" id="UP000886520"/>
    </source>
</evidence>
<sequence length="79" mass="8701">MEEMLDHGEGLLVLLAIVVISCVVLLGLELVRGLWCWLVCLNDLCGGGIRVYAKALSGHMVCLWWQGWVCGGTLLVVFR</sequence>
<feature type="transmembrane region" description="Helical" evidence="1">
    <location>
        <begin position="55"/>
        <end position="78"/>
    </location>
</feature>
<feature type="transmembrane region" description="Helical" evidence="1">
    <location>
        <begin position="12"/>
        <end position="35"/>
    </location>
</feature>
<keyword evidence="3" id="KW-1185">Reference proteome</keyword>
<name>A0A9D4U4J3_ADICA</name>
<gene>
    <name evidence="2" type="ORF">GOP47_0024719</name>
</gene>
<dbReference type="AlphaFoldDB" id="A0A9D4U4J3"/>
<dbReference type="Proteomes" id="UP000886520">
    <property type="component" value="Chromosome 24"/>
</dbReference>
<reference evidence="2" key="1">
    <citation type="submission" date="2021-01" db="EMBL/GenBank/DDBJ databases">
        <title>Adiantum capillus-veneris genome.</title>
        <authorList>
            <person name="Fang Y."/>
            <person name="Liao Q."/>
        </authorList>
    </citation>
    <scope>NUCLEOTIDE SEQUENCE</scope>
    <source>
        <strain evidence="2">H3</strain>
        <tissue evidence="2">Leaf</tissue>
    </source>
</reference>
<proteinExistence type="predicted"/>
<accession>A0A9D4U4J3</accession>
<dbReference type="EMBL" id="JABFUD020000024">
    <property type="protein sequence ID" value="KAI5060299.1"/>
    <property type="molecule type" value="Genomic_DNA"/>
</dbReference>
<evidence type="ECO:0008006" key="4">
    <source>
        <dbReference type="Google" id="ProtNLM"/>
    </source>
</evidence>
<organism evidence="2 3">
    <name type="scientific">Adiantum capillus-veneris</name>
    <name type="common">Maidenhair fern</name>
    <dbReference type="NCBI Taxonomy" id="13818"/>
    <lineage>
        <taxon>Eukaryota</taxon>
        <taxon>Viridiplantae</taxon>
        <taxon>Streptophyta</taxon>
        <taxon>Embryophyta</taxon>
        <taxon>Tracheophyta</taxon>
        <taxon>Polypodiopsida</taxon>
        <taxon>Polypodiidae</taxon>
        <taxon>Polypodiales</taxon>
        <taxon>Pteridineae</taxon>
        <taxon>Pteridaceae</taxon>
        <taxon>Vittarioideae</taxon>
        <taxon>Adiantum</taxon>
    </lineage>
</organism>
<keyword evidence="1" id="KW-0812">Transmembrane</keyword>
<evidence type="ECO:0000256" key="1">
    <source>
        <dbReference type="SAM" id="Phobius"/>
    </source>
</evidence>
<comment type="caution">
    <text evidence="2">The sequence shown here is derived from an EMBL/GenBank/DDBJ whole genome shotgun (WGS) entry which is preliminary data.</text>
</comment>
<keyword evidence="1" id="KW-0472">Membrane</keyword>
<evidence type="ECO:0000313" key="2">
    <source>
        <dbReference type="EMBL" id="KAI5060299.1"/>
    </source>
</evidence>